<evidence type="ECO:0000259" key="3">
    <source>
        <dbReference type="PROSITE" id="PS51186"/>
    </source>
</evidence>
<sequence>MLLRPARRADLPRIVELNDAASPAVPVTAPSDMEALLELSSLALVVVGPDDVVHGFVVAVDPGSDYASENYRFFEDRGTPHVYVDRIVVDGAARGSGVGRRLYDAVFDRARSTGRDEVTCEVNLEPPNPDSLAFHERLGFARVAEQSTKGGSVRVALLAARV</sequence>
<dbReference type="InterPro" id="IPR050832">
    <property type="entry name" value="Bact_Acetyltransf"/>
</dbReference>
<keyword evidence="2" id="KW-0012">Acyltransferase</keyword>
<proteinExistence type="predicted"/>
<dbReference type="SUPFAM" id="SSF55729">
    <property type="entry name" value="Acyl-CoA N-acyltransferases (Nat)"/>
    <property type="match status" value="1"/>
</dbReference>
<evidence type="ECO:0000313" key="4">
    <source>
        <dbReference type="EMBL" id="MFC0678446.1"/>
    </source>
</evidence>
<dbReference type="InterPro" id="IPR016181">
    <property type="entry name" value="Acyl_CoA_acyltransferase"/>
</dbReference>
<organism evidence="4 5">
    <name type="scientific">Lysobacter korlensis</name>
    <dbReference type="NCBI Taxonomy" id="553636"/>
    <lineage>
        <taxon>Bacteria</taxon>
        <taxon>Pseudomonadati</taxon>
        <taxon>Pseudomonadota</taxon>
        <taxon>Gammaproteobacteria</taxon>
        <taxon>Lysobacterales</taxon>
        <taxon>Lysobacteraceae</taxon>
        <taxon>Lysobacter</taxon>
    </lineage>
</organism>
<dbReference type="CDD" id="cd04301">
    <property type="entry name" value="NAT_SF"/>
    <property type="match status" value="1"/>
</dbReference>
<name>A0ABV6RNB1_9GAMM</name>
<protein>
    <submittedName>
        <fullName evidence="4">GNAT family N-acetyltransferase</fullName>
    </submittedName>
</protein>
<keyword evidence="1" id="KW-0808">Transferase</keyword>
<accession>A0ABV6RNB1</accession>
<dbReference type="InterPro" id="IPR000182">
    <property type="entry name" value="GNAT_dom"/>
</dbReference>
<dbReference type="Pfam" id="PF00583">
    <property type="entry name" value="Acetyltransf_1"/>
    <property type="match status" value="1"/>
</dbReference>
<evidence type="ECO:0000256" key="1">
    <source>
        <dbReference type="ARBA" id="ARBA00022679"/>
    </source>
</evidence>
<dbReference type="PANTHER" id="PTHR43877:SF2">
    <property type="entry name" value="AMINOALKYLPHOSPHONATE N-ACETYLTRANSFERASE-RELATED"/>
    <property type="match status" value="1"/>
</dbReference>
<dbReference type="EMBL" id="JBHLTG010000002">
    <property type="protein sequence ID" value="MFC0678446.1"/>
    <property type="molecule type" value="Genomic_DNA"/>
</dbReference>
<gene>
    <name evidence="4" type="ORF">ACFFGH_11415</name>
</gene>
<dbReference type="InterPro" id="IPR016890">
    <property type="entry name" value="UCP028520"/>
</dbReference>
<dbReference type="Gene3D" id="3.40.630.30">
    <property type="match status" value="1"/>
</dbReference>
<keyword evidence="5" id="KW-1185">Reference proteome</keyword>
<dbReference type="PROSITE" id="PS51186">
    <property type="entry name" value="GNAT"/>
    <property type="match status" value="1"/>
</dbReference>
<evidence type="ECO:0000256" key="2">
    <source>
        <dbReference type="ARBA" id="ARBA00023315"/>
    </source>
</evidence>
<dbReference type="PIRSF" id="PIRSF028520">
    <property type="entry name" value="UCP028520"/>
    <property type="match status" value="1"/>
</dbReference>
<reference evidence="4 5" key="1">
    <citation type="submission" date="2024-09" db="EMBL/GenBank/DDBJ databases">
        <authorList>
            <person name="Sun Q."/>
            <person name="Mori K."/>
        </authorList>
    </citation>
    <scope>NUCLEOTIDE SEQUENCE [LARGE SCALE GENOMIC DNA]</scope>
    <source>
        <strain evidence="4 5">KCTC 23076</strain>
    </source>
</reference>
<dbReference type="RefSeq" id="WP_386668307.1">
    <property type="nucleotide sequence ID" value="NZ_JBHLTG010000002.1"/>
</dbReference>
<evidence type="ECO:0000313" key="5">
    <source>
        <dbReference type="Proteomes" id="UP001589896"/>
    </source>
</evidence>
<dbReference type="PANTHER" id="PTHR43877">
    <property type="entry name" value="AMINOALKYLPHOSPHONATE N-ACETYLTRANSFERASE-RELATED-RELATED"/>
    <property type="match status" value="1"/>
</dbReference>
<comment type="caution">
    <text evidence="4">The sequence shown here is derived from an EMBL/GenBank/DDBJ whole genome shotgun (WGS) entry which is preliminary data.</text>
</comment>
<dbReference type="Proteomes" id="UP001589896">
    <property type="component" value="Unassembled WGS sequence"/>
</dbReference>
<feature type="domain" description="N-acetyltransferase" evidence="3">
    <location>
        <begin position="1"/>
        <end position="160"/>
    </location>
</feature>